<keyword evidence="3" id="KW-1185">Reference proteome</keyword>
<protein>
    <submittedName>
        <fullName evidence="2">Chromosome segregation protein ParM</fullName>
    </submittedName>
</protein>
<evidence type="ECO:0000313" key="2">
    <source>
        <dbReference type="EMBL" id="WUS61901.1"/>
    </source>
</evidence>
<name>A0ABZ1WLR2_9ACTN</name>
<evidence type="ECO:0000256" key="1">
    <source>
        <dbReference type="SAM" id="MobiDB-lite"/>
    </source>
</evidence>
<dbReference type="Proteomes" id="UP001432014">
    <property type="component" value="Plasmid unnamed1"/>
</dbReference>
<dbReference type="RefSeq" id="WP_329501489.1">
    <property type="nucleotide sequence ID" value="NZ_CP108461.1"/>
</dbReference>
<organism evidence="2 3">
    <name type="scientific">Kitasatospora herbaricolor</name>
    <dbReference type="NCBI Taxonomy" id="68217"/>
    <lineage>
        <taxon>Bacteria</taxon>
        <taxon>Bacillati</taxon>
        <taxon>Actinomycetota</taxon>
        <taxon>Actinomycetes</taxon>
        <taxon>Kitasatosporales</taxon>
        <taxon>Streptomycetaceae</taxon>
        <taxon>Kitasatospora</taxon>
    </lineage>
</organism>
<keyword evidence="2" id="KW-0614">Plasmid</keyword>
<reference evidence="2 3" key="1">
    <citation type="submission" date="2022-10" db="EMBL/GenBank/DDBJ databases">
        <title>The complete genomes of actinobacterial strains from the NBC collection.</title>
        <authorList>
            <person name="Joergensen T.S."/>
            <person name="Alvarez Arevalo M."/>
            <person name="Sterndorff E.B."/>
            <person name="Faurdal D."/>
            <person name="Vuksanovic O."/>
            <person name="Mourched A.-S."/>
            <person name="Charusanti P."/>
            <person name="Shaw S."/>
            <person name="Blin K."/>
            <person name="Weber T."/>
        </authorList>
    </citation>
    <scope>NUCLEOTIDE SEQUENCE [LARGE SCALE GENOMIC DNA]</scope>
    <source>
        <strain evidence="2 3">NBC_01247</strain>
        <plasmid evidence="2 3">unnamed1</plasmid>
    </source>
</reference>
<dbReference type="Gene3D" id="3.40.50.300">
    <property type="entry name" value="P-loop containing nucleotide triphosphate hydrolases"/>
    <property type="match status" value="1"/>
</dbReference>
<sequence length="685" mass="73624">MSLPRSVALERIAYTLAAPVLAAAPNIAPAGPVNSAIVLAGVAGGIGSLYALPRDGAGRWLVRLSPLTLGAVIDITAQSTPGWGWDAALAAGWTAAGWALSRGARRKVRRAITAPAPVPQLAPTPQPVPADGADAFTRGVRQLWERAGNPGRTHVVSARRHVGMPHDLTMLLRASEPGRPITGVRESDVAAAFGIAEGDITLLPVTQQAGRQGGPGWLEVSITPDEALRRRTRPTDHEWWADTIGTKGIPGSVFDRKIRNVQRGVTYWTAHLPDGVPEPRIDQVALCQAMKISSEDGRVFVTTAGSDILVSVWDSSPLVAVYPATRELLTPDADGRWVAGYLTTGQPARNRVYTDRGAAHGLLVAPTGGGKTQLMALFVCADANHGAVVWLASQAADEKTTALGEFVDRQGSGELYMVRAMRAALALMEIRAKMPWADGRLHDWDPKLPGCPYAPLSVYWDEFLTAAREGTYGPEIMNNAEELSVKGRKYAIGEKVAGQSVYVQDGFTQLLNENLRELCIPIVLKVAPKKISDMFKALGVAPENVPAPLPRSFSKAEDGRIDRIMRGEPEPPNNSNTGGVGWIVDGSKPEVMRSLYMDFSKPIDHLFPETITRLTDHEITELDARGLWFDWQNEPPRPGEFGPETDDEDGGAPRKPRGGGKAGGRHDAITSPRQALDAIKNLTGA</sequence>
<accession>A0ABZ1WLR2</accession>
<gene>
    <name evidence="2" type="ORF">OG469_41200</name>
</gene>
<evidence type="ECO:0000313" key="3">
    <source>
        <dbReference type="Proteomes" id="UP001432014"/>
    </source>
</evidence>
<proteinExistence type="predicted"/>
<dbReference type="EMBL" id="CP108483">
    <property type="protein sequence ID" value="WUS61901.1"/>
    <property type="molecule type" value="Genomic_DNA"/>
</dbReference>
<feature type="region of interest" description="Disordered" evidence="1">
    <location>
        <begin position="630"/>
        <end position="685"/>
    </location>
</feature>
<geneLocation type="plasmid" evidence="2 3">
    <name>unnamed1</name>
</geneLocation>
<dbReference type="InterPro" id="IPR027417">
    <property type="entry name" value="P-loop_NTPase"/>
</dbReference>